<sequence length="1136" mass="126509">MWHRVKERAKDENLGKQKVEEPSLQTPSESVKIGHSSLRLESFSKLCCHEITSRTPAHDLCEPQTPIVNLPNHERNKMSSPSAPGGSAPPQSSTRRSSRWSRRNKLRNGTFILPSTGERVRRQITLRNTAGFEAPSSAPSARSDGLLPLRRTYSRAGTFRSAVDNTKDSIRELWQWFQTPMGKGVLKCSMAYLIGSMATFLPSIANFLGKQDGKHIVATITVYFHPARSIGSMEEGALLGLAAFFYATFISILSMAVAVYFESQLHLISVAYVLIVVVFCGGGLGLVGWTKQKFNTPLVSVAASTTSIAIITVLTKENAVQIGVFEDQKIIQVMKMVIMGLSTSFAVCMLIWPVSARKELKETMIRTTDSLSSMLSIITRGFLSGSETDMRSSSFNKAHSKYKQVYTQMTKNLREARFEHYFLGREEQYKKQAKLVKCMQRLATCIGGLRSAAATQFALLRELPYANGSSLPDLNLFSDPFLDGGPITPSNSRFAVLTAIEEASEEGSGAEDQHARRKTPPNPDSNETPSSSAVRTPPEIFSRFITHLGPSTKSLAYTLTKILDELPFGPGPNYCIAINENFQTSLTDALKMYSGARDDALKELYESKDISRERPASVEADFEEVAASCGHFSFSLIDFAEDMQRFLSILEDLKESTENPKRSWNWLKFWQKSKPGQDQETNTDPEQEPLIDQNGESDGPKDNPDLVLKRRQHGSWKVDHEGEESAKSGLYRVILRVVRFLERDDIRFAIKVGLGAALWSVFAFIPETRPIYRHWRGEWGLVSFMLVCSMTIGASNTTGYARFVGTFVGAISATLVWSGCRGNAYALAFCGWLFSIPCFYLIVARGKGPLGRFTILTYNLSCLYAYSLSVREGDYDEDEGGETPAIIEIASHRVVSVLTGVLWGLFVARVIWPISARQKFKDGLSLLWLRMGLIWKRDPLSVLLEGDSAESYLNLREELSLQQYVLRLDALRRAAASEFELRGPFPGKAYGRIMESTSKMLDAFHAMNVLIQKDVNPSEGEVSLLKYTIAERTQLCGRISHLFQVLASSLKLEYPMSDGLPDAVNPRDRLLTKIFQYRKMAANSEDPSVVIATDGDYELLYAYALVTGQLADEIGKVEKEVKGLFAAIDAESLKLQ</sequence>
<organism evidence="8 9">
    <name type="scientific">Hymenoscyphus albidus</name>
    <dbReference type="NCBI Taxonomy" id="595503"/>
    <lineage>
        <taxon>Eukaryota</taxon>
        <taxon>Fungi</taxon>
        <taxon>Dikarya</taxon>
        <taxon>Ascomycota</taxon>
        <taxon>Pezizomycotina</taxon>
        <taxon>Leotiomycetes</taxon>
        <taxon>Helotiales</taxon>
        <taxon>Helotiaceae</taxon>
        <taxon>Hymenoscyphus</taxon>
    </lineage>
</organism>
<feature type="transmembrane region" description="Helical" evidence="6">
    <location>
        <begin position="334"/>
        <end position="354"/>
    </location>
</feature>
<feature type="region of interest" description="Disordered" evidence="5">
    <location>
        <begin position="1"/>
        <end position="35"/>
    </location>
</feature>
<feature type="region of interest" description="Disordered" evidence="5">
    <location>
        <begin position="57"/>
        <end position="114"/>
    </location>
</feature>
<evidence type="ECO:0000256" key="6">
    <source>
        <dbReference type="SAM" id="Phobius"/>
    </source>
</evidence>
<dbReference type="Pfam" id="PF13515">
    <property type="entry name" value="FUSC_2"/>
    <property type="match status" value="1"/>
</dbReference>
<feature type="transmembrane region" description="Helical" evidence="6">
    <location>
        <begin position="889"/>
        <end position="912"/>
    </location>
</feature>
<proteinExistence type="predicted"/>
<feature type="transmembrane region" description="Helical" evidence="6">
    <location>
        <begin position="824"/>
        <end position="843"/>
    </location>
</feature>
<feature type="compositionally biased region" description="Polar residues" evidence="5">
    <location>
        <begin position="524"/>
        <end position="534"/>
    </location>
</feature>
<protein>
    <recommendedName>
        <fullName evidence="7">Integral membrane bound transporter domain-containing protein</fullName>
    </recommendedName>
</protein>
<feature type="transmembrane region" description="Helical" evidence="6">
    <location>
        <begin position="777"/>
        <end position="793"/>
    </location>
</feature>
<evidence type="ECO:0000256" key="4">
    <source>
        <dbReference type="ARBA" id="ARBA00023136"/>
    </source>
</evidence>
<gene>
    <name evidence="8" type="ORF">HYALB_00013788</name>
</gene>
<keyword evidence="3 6" id="KW-1133">Transmembrane helix</keyword>
<dbReference type="AlphaFoldDB" id="A0A9N9LUC0"/>
<dbReference type="PANTHER" id="PTHR47804">
    <property type="entry name" value="60S RIBOSOMAL PROTEIN L19"/>
    <property type="match status" value="1"/>
</dbReference>
<dbReference type="OrthoDB" id="2306at2759"/>
<evidence type="ECO:0000313" key="8">
    <source>
        <dbReference type="EMBL" id="CAG8981364.1"/>
    </source>
</evidence>
<keyword evidence="9" id="KW-1185">Reference proteome</keyword>
<name>A0A9N9LUC0_9HELO</name>
<dbReference type="EMBL" id="CAJVRM010000469">
    <property type="protein sequence ID" value="CAG8981364.1"/>
    <property type="molecule type" value="Genomic_DNA"/>
</dbReference>
<evidence type="ECO:0000259" key="7">
    <source>
        <dbReference type="Pfam" id="PF13515"/>
    </source>
</evidence>
<evidence type="ECO:0000256" key="5">
    <source>
        <dbReference type="SAM" id="MobiDB-lite"/>
    </source>
</evidence>
<dbReference type="InterPro" id="IPR049453">
    <property type="entry name" value="Memb_transporter_dom"/>
</dbReference>
<feature type="transmembrane region" description="Helical" evidence="6">
    <location>
        <begin position="294"/>
        <end position="314"/>
    </location>
</feature>
<dbReference type="PRINTS" id="PR02047">
    <property type="entry name" value="BREFELDNASP4"/>
</dbReference>
<reference evidence="8" key="1">
    <citation type="submission" date="2021-07" db="EMBL/GenBank/DDBJ databases">
        <authorList>
            <person name="Durling M."/>
        </authorList>
    </citation>
    <scope>NUCLEOTIDE SEQUENCE</scope>
</reference>
<evidence type="ECO:0000256" key="1">
    <source>
        <dbReference type="ARBA" id="ARBA00004141"/>
    </source>
</evidence>
<dbReference type="InterPro" id="IPR052430">
    <property type="entry name" value="IVT-Associated"/>
</dbReference>
<dbReference type="Proteomes" id="UP000701801">
    <property type="component" value="Unassembled WGS sequence"/>
</dbReference>
<dbReference type="PANTHER" id="PTHR47804:SF1">
    <property type="entry name" value="DUF2421 DOMAIN-CONTAINING PROTEIN"/>
    <property type="match status" value="1"/>
</dbReference>
<feature type="compositionally biased region" description="Low complexity" evidence="5">
    <location>
        <begin position="79"/>
        <end position="95"/>
    </location>
</feature>
<evidence type="ECO:0000256" key="2">
    <source>
        <dbReference type="ARBA" id="ARBA00022692"/>
    </source>
</evidence>
<dbReference type="InterPro" id="IPR023244">
    <property type="entry name" value="Brefeldin_A-sensitivity_4"/>
</dbReference>
<feature type="region of interest" description="Disordered" evidence="5">
    <location>
        <begin position="674"/>
        <end position="706"/>
    </location>
</feature>
<comment type="subcellular location">
    <subcellularLocation>
        <location evidence="1">Membrane</location>
        <topology evidence="1">Multi-pass membrane protein</topology>
    </subcellularLocation>
</comment>
<keyword evidence="2 6" id="KW-0812">Transmembrane</keyword>
<feature type="compositionally biased region" description="Basic and acidic residues" evidence="5">
    <location>
        <begin position="8"/>
        <end position="21"/>
    </location>
</feature>
<dbReference type="GO" id="GO:0016020">
    <property type="term" value="C:membrane"/>
    <property type="evidence" value="ECO:0007669"/>
    <property type="project" value="UniProtKB-SubCell"/>
</dbReference>
<comment type="caution">
    <text evidence="8">The sequence shown here is derived from an EMBL/GenBank/DDBJ whole genome shotgun (WGS) entry which is preliminary data.</text>
</comment>
<feature type="compositionally biased region" description="Basic residues" evidence="5">
    <location>
        <begin position="96"/>
        <end position="106"/>
    </location>
</feature>
<feature type="transmembrane region" description="Helical" evidence="6">
    <location>
        <begin position="238"/>
        <end position="261"/>
    </location>
</feature>
<evidence type="ECO:0000313" key="9">
    <source>
        <dbReference type="Proteomes" id="UP000701801"/>
    </source>
</evidence>
<feature type="domain" description="Integral membrane bound transporter" evidence="7">
    <location>
        <begin position="771"/>
        <end position="907"/>
    </location>
</feature>
<evidence type="ECO:0000256" key="3">
    <source>
        <dbReference type="ARBA" id="ARBA00022989"/>
    </source>
</evidence>
<accession>A0A9N9LUC0</accession>
<feature type="region of interest" description="Disordered" evidence="5">
    <location>
        <begin position="502"/>
        <end position="536"/>
    </location>
</feature>
<keyword evidence="4 6" id="KW-0472">Membrane</keyword>
<feature type="transmembrane region" description="Helical" evidence="6">
    <location>
        <begin position="267"/>
        <end position="287"/>
    </location>
</feature>